<comment type="caution">
    <text evidence="2">The sequence shown here is derived from an EMBL/GenBank/DDBJ whole genome shotgun (WGS) entry which is preliminary data.</text>
</comment>
<reference evidence="2 3" key="1">
    <citation type="submission" date="2020-09" db="EMBL/GenBank/DDBJ databases">
        <title>Novel species of Mucilaginibacter isolated from a glacier on the Tibetan Plateau.</title>
        <authorList>
            <person name="Liu Q."/>
            <person name="Xin Y.-H."/>
        </authorList>
    </citation>
    <scope>NUCLEOTIDE SEQUENCE [LARGE SCALE GENOMIC DNA]</scope>
    <source>
        <strain evidence="2 3">CGMCC 1.13878</strain>
    </source>
</reference>
<dbReference type="RefSeq" id="WP_191177536.1">
    <property type="nucleotide sequence ID" value="NZ_JACWMW010000008.1"/>
</dbReference>
<evidence type="ECO:0000313" key="2">
    <source>
        <dbReference type="EMBL" id="MBD1387690.1"/>
    </source>
</evidence>
<dbReference type="Pfam" id="PF14344">
    <property type="entry name" value="DUF4397"/>
    <property type="match status" value="1"/>
</dbReference>
<evidence type="ECO:0000259" key="1">
    <source>
        <dbReference type="Pfam" id="PF14344"/>
    </source>
</evidence>
<dbReference type="PROSITE" id="PS51257">
    <property type="entry name" value="PROKAR_LIPOPROTEIN"/>
    <property type="match status" value="1"/>
</dbReference>
<dbReference type="EMBL" id="JACWMW010000008">
    <property type="protein sequence ID" value="MBD1387690.1"/>
    <property type="molecule type" value="Genomic_DNA"/>
</dbReference>
<name>A0ABR7XDH9_9SPHI</name>
<dbReference type="InterPro" id="IPR025510">
    <property type="entry name" value="DUF4397"/>
</dbReference>
<keyword evidence="3" id="KW-1185">Reference proteome</keyword>
<sequence>MMKFKLSVFIGFIGVIVIASCKKGNDAAPATPLKTSINFVNASADTINFYVNGSRLNTTAASYPLASTGYLTTPLGEQNYEVKKDRNPNILFNLVLPVDTGKVYSFFVTDNTSANTFTVVDTLQSVDTLTMIRFVHTSPRMGEVKILMNDTVAFANAKFKSVSDYLHVTPGLKQIKVVDVATGNVLINEPRVLQLNRAYTLFTKGALMATDAPAISGTGLIINR</sequence>
<evidence type="ECO:0000313" key="3">
    <source>
        <dbReference type="Proteomes" id="UP000618754"/>
    </source>
</evidence>
<protein>
    <submittedName>
        <fullName evidence="2">DUF4397 domain-containing protein</fullName>
    </submittedName>
</protein>
<dbReference type="Proteomes" id="UP000618754">
    <property type="component" value="Unassembled WGS sequence"/>
</dbReference>
<proteinExistence type="predicted"/>
<gene>
    <name evidence="2" type="ORF">IDJ75_20570</name>
</gene>
<accession>A0ABR7XDH9</accession>
<organism evidence="2 3">
    <name type="scientific">Mucilaginibacter rigui</name>
    <dbReference type="NCBI Taxonomy" id="534635"/>
    <lineage>
        <taxon>Bacteria</taxon>
        <taxon>Pseudomonadati</taxon>
        <taxon>Bacteroidota</taxon>
        <taxon>Sphingobacteriia</taxon>
        <taxon>Sphingobacteriales</taxon>
        <taxon>Sphingobacteriaceae</taxon>
        <taxon>Mucilaginibacter</taxon>
    </lineage>
</organism>
<feature type="domain" description="DUF4397" evidence="1">
    <location>
        <begin position="36"/>
        <end position="146"/>
    </location>
</feature>